<dbReference type="Pfam" id="PF21291">
    <property type="entry name" value="CYNS_N"/>
    <property type="match status" value="1"/>
</dbReference>
<dbReference type="SMART" id="SM01116">
    <property type="entry name" value="Cyanate_lyase"/>
    <property type="match status" value="1"/>
</dbReference>
<dbReference type="PANTHER" id="PTHR34186:SF2">
    <property type="entry name" value="CYANATE HYDRATASE"/>
    <property type="match status" value="1"/>
</dbReference>
<dbReference type="CDD" id="cd00559">
    <property type="entry name" value="Cyanase_C"/>
    <property type="match status" value="1"/>
</dbReference>
<proteinExistence type="inferred from homology"/>
<feature type="active site" evidence="3">
    <location>
        <position position="114"/>
    </location>
</feature>
<dbReference type="InterPro" id="IPR003712">
    <property type="entry name" value="Cyanate_lyase_C"/>
</dbReference>
<dbReference type="GO" id="GO:0003677">
    <property type="term" value="F:DNA binding"/>
    <property type="evidence" value="ECO:0007669"/>
    <property type="project" value="InterPro"/>
</dbReference>
<dbReference type="InterPro" id="IPR036581">
    <property type="entry name" value="Cyanate_lyase_C_sf"/>
</dbReference>
<comment type="caution">
    <text evidence="5">The sequence shown here is derived from an EMBL/GenBank/DDBJ whole genome shotgun (WGS) entry which is preliminary data.</text>
</comment>
<keyword evidence="2 3" id="KW-0456">Lyase</keyword>
<dbReference type="PANTHER" id="PTHR34186">
    <property type="entry name" value="CYANATE HYDRATASE"/>
    <property type="match status" value="1"/>
</dbReference>
<sequence length="149" mass="16873">MNRKEATQKIMEAKLAKGLTWEEISKLSENSETWVVTALLGQATMTRPEAEKMAALLELDEEVVQALTVIPHRGEVMQMPPTDPILYRLYEMLLVYGPTIKELIQEKVGEGIMSAINFELGVDKEEDPNGGDPRVVLTLNGKFLPYRRW</sequence>
<dbReference type="Gene3D" id="1.10.260.40">
    <property type="entry name" value="lambda repressor-like DNA-binding domains"/>
    <property type="match status" value="1"/>
</dbReference>
<dbReference type="Pfam" id="PF02560">
    <property type="entry name" value="Cyanate_lyase"/>
    <property type="match status" value="1"/>
</dbReference>
<dbReference type="SUPFAM" id="SSF47413">
    <property type="entry name" value="lambda repressor-like DNA-binding domains"/>
    <property type="match status" value="1"/>
</dbReference>
<dbReference type="GO" id="GO:0008824">
    <property type="term" value="F:cyanate hydratase activity"/>
    <property type="evidence" value="ECO:0007669"/>
    <property type="project" value="UniProtKB-UniRule"/>
</dbReference>
<dbReference type="RefSeq" id="WP_076368229.1">
    <property type="nucleotide sequence ID" value="NZ_FTMX01000003.1"/>
</dbReference>
<evidence type="ECO:0000313" key="6">
    <source>
        <dbReference type="Proteomes" id="UP000185829"/>
    </source>
</evidence>
<dbReference type="SUPFAM" id="SSF55234">
    <property type="entry name" value="Cyanase C-terminal domain"/>
    <property type="match status" value="1"/>
</dbReference>
<evidence type="ECO:0000313" key="5">
    <source>
        <dbReference type="EMBL" id="SIR29214.1"/>
    </source>
</evidence>
<dbReference type="InterPro" id="IPR008076">
    <property type="entry name" value="Cyanase"/>
</dbReference>
<dbReference type="InterPro" id="IPR010982">
    <property type="entry name" value="Lambda_DNA-bd_dom_sf"/>
</dbReference>
<accession>A0A9X8R940</accession>
<feature type="active site" evidence="3">
    <location>
        <position position="88"/>
    </location>
</feature>
<feature type="active site" evidence="3">
    <location>
        <position position="91"/>
    </location>
</feature>
<dbReference type="Proteomes" id="UP000185829">
    <property type="component" value="Unassembled WGS sequence"/>
</dbReference>
<dbReference type="PIRSF" id="PIRSF001263">
    <property type="entry name" value="Cyanate_hydratas"/>
    <property type="match status" value="1"/>
</dbReference>
<dbReference type="PRINTS" id="PR01693">
    <property type="entry name" value="CYANASE"/>
</dbReference>
<organism evidence="5 6">
    <name type="scientific">Peribacillus simplex</name>
    <dbReference type="NCBI Taxonomy" id="1478"/>
    <lineage>
        <taxon>Bacteria</taxon>
        <taxon>Bacillati</taxon>
        <taxon>Bacillota</taxon>
        <taxon>Bacilli</taxon>
        <taxon>Bacillales</taxon>
        <taxon>Bacillaceae</taxon>
        <taxon>Peribacillus</taxon>
    </lineage>
</organism>
<name>A0A9X8R940_9BACI</name>
<dbReference type="EMBL" id="FTMX01000003">
    <property type="protein sequence ID" value="SIR29214.1"/>
    <property type="molecule type" value="Genomic_DNA"/>
</dbReference>
<reference evidence="5 6" key="1">
    <citation type="submission" date="2017-01" db="EMBL/GenBank/DDBJ databases">
        <authorList>
            <person name="Varghese N."/>
            <person name="Submissions S."/>
        </authorList>
    </citation>
    <scope>NUCLEOTIDE SEQUENCE [LARGE SCALE GENOMIC DNA]</scope>
    <source>
        <strain evidence="5 6">RUG2-6</strain>
    </source>
</reference>
<gene>
    <name evidence="3" type="primary">cynS</name>
    <name evidence="5" type="ORF">SAMN05878482_103230</name>
</gene>
<evidence type="ECO:0000256" key="2">
    <source>
        <dbReference type="ARBA" id="ARBA00023239"/>
    </source>
</evidence>
<dbReference type="HAMAP" id="MF_00535">
    <property type="entry name" value="Cyanate_hydrat"/>
    <property type="match status" value="1"/>
</dbReference>
<dbReference type="NCBIfam" id="TIGR00673">
    <property type="entry name" value="cynS"/>
    <property type="match status" value="1"/>
</dbReference>
<evidence type="ECO:0000256" key="1">
    <source>
        <dbReference type="ARBA" id="ARBA00003561"/>
    </source>
</evidence>
<dbReference type="AlphaFoldDB" id="A0A9X8R940"/>
<dbReference type="EC" id="4.2.1.104" evidence="3"/>
<dbReference type="InterPro" id="IPR048564">
    <property type="entry name" value="CYNS_N"/>
</dbReference>
<protein>
    <recommendedName>
        <fullName evidence="3">Cyanate hydratase</fullName>
        <shortName evidence="3">Cyanase</shortName>
        <ecNumber evidence="3">4.2.1.104</ecNumber>
    </recommendedName>
    <alternativeName>
        <fullName evidence="3">Cyanate hydrolase</fullName>
    </alternativeName>
    <alternativeName>
        <fullName evidence="3">Cyanate lyase</fullName>
    </alternativeName>
</protein>
<comment type="catalytic activity">
    <reaction evidence="3">
        <text>cyanate + hydrogencarbonate + 3 H(+) = NH4(+) + 2 CO2</text>
        <dbReference type="Rhea" id="RHEA:11120"/>
        <dbReference type="ChEBI" id="CHEBI:15378"/>
        <dbReference type="ChEBI" id="CHEBI:16526"/>
        <dbReference type="ChEBI" id="CHEBI:17544"/>
        <dbReference type="ChEBI" id="CHEBI:28938"/>
        <dbReference type="ChEBI" id="CHEBI:29195"/>
        <dbReference type="EC" id="4.2.1.104"/>
    </reaction>
</comment>
<evidence type="ECO:0000256" key="3">
    <source>
        <dbReference type="HAMAP-Rule" id="MF_00535"/>
    </source>
</evidence>
<dbReference type="Gene3D" id="3.30.1160.10">
    <property type="entry name" value="Cyanate lyase, C-terminal domain"/>
    <property type="match status" value="1"/>
</dbReference>
<dbReference type="NCBIfam" id="NF002773">
    <property type="entry name" value="PRK02866.1"/>
    <property type="match status" value="1"/>
</dbReference>
<feature type="domain" description="Cyanate lyase C-terminal" evidence="4">
    <location>
        <begin position="75"/>
        <end position="149"/>
    </location>
</feature>
<evidence type="ECO:0000259" key="4">
    <source>
        <dbReference type="SMART" id="SM01116"/>
    </source>
</evidence>
<comment type="function">
    <text evidence="1 3">Catalyzes the reaction of cyanate with bicarbonate to produce ammonia and carbon dioxide.</text>
</comment>
<comment type="similarity">
    <text evidence="3">Belongs to the cyanase family.</text>
</comment>